<accession>A0ABX8RDR2</accession>
<reference evidence="13" key="1">
    <citation type="submission" date="2021-07" db="EMBL/GenBank/DDBJ databases">
        <title>Complete genome sequence of Crassaminicella sp. 143-21, isolated from a deep-sea hydrothermal vent.</title>
        <authorList>
            <person name="Li X."/>
        </authorList>
    </citation>
    <scope>NUCLEOTIDE SEQUENCE</scope>
    <source>
        <strain evidence="13">143-21</strain>
    </source>
</reference>
<feature type="domain" description="Methyl-accepting transducer" evidence="11">
    <location>
        <begin position="384"/>
        <end position="641"/>
    </location>
</feature>
<comment type="subcellular location">
    <subcellularLocation>
        <location evidence="1">Cell membrane</location>
        <topology evidence="1">Multi-pass membrane protein</topology>
    </subcellularLocation>
</comment>
<dbReference type="InterPro" id="IPR003660">
    <property type="entry name" value="HAMP_dom"/>
</dbReference>
<evidence type="ECO:0000256" key="7">
    <source>
        <dbReference type="ARBA" id="ARBA00029447"/>
    </source>
</evidence>
<name>A0ABX8RDR2_9CLOT</name>
<dbReference type="Pfam" id="PF00672">
    <property type="entry name" value="HAMP"/>
    <property type="match status" value="1"/>
</dbReference>
<keyword evidence="9" id="KW-0175">Coiled coil</keyword>
<dbReference type="RefSeq" id="WP_218283859.1">
    <property type="nucleotide sequence ID" value="NZ_CP078093.1"/>
</dbReference>
<evidence type="ECO:0000256" key="4">
    <source>
        <dbReference type="ARBA" id="ARBA00022989"/>
    </source>
</evidence>
<evidence type="ECO:0000256" key="9">
    <source>
        <dbReference type="SAM" id="Coils"/>
    </source>
</evidence>
<evidence type="ECO:0000256" key="5">
    <source>
        <dbReference type="ARBA" id="ARBA00023136"/>
    </source>
</evidence>
<keyword evidence="4 10" id="KW-1133">Transmembrane helix</keyword>
<dbReference type="EMBL" id="CP078093">
    <property type="protein sequence ID" value="QXM07173.1"/>
    <property type="molecule type" value="Genomic_DNA"/>
</dbReference>
<evidence type="ECO:0000313" key="14">
    <source>
        <dbReference type="Proteomes" id="UP000886818"/>
    </source>
</evidence>
<evidence type="ECO:0000256" key="3">
    <source>
        <dbReference type="ARBA" id="ARBA00022692"/>
    </source>
</evidence>
<evidence type="ECO:0000256" key="10">
    <source>
        <dbReference type="SAM" id="Phobius"/>
    </source>
</evidence>
<proteinExistence type="inferred from homology"/>
<dbReference type="CDD" id="cd11386">
    <property type="entry name" value="MCP_signal"/>
    <property type="match status" value="1"/>
</dbReference>
<evidence type="ECO:0000259" key="11">
    <source>
        <dbReference type="PROSITE" id="PS50111"/>
    </source>
</evidence>
<protein>
    <submittedName>
        <fullName evidence="13">Methyl-accepting chemotaxis protein</fullName>
    </submittedName>
</protein>
<dbReference type="PROSITE" id="PS50111">
    <property type="entry name" value="CHEMOTAXIS_TRANSDUC_2"/>
    <property type="match status" value="1"/>
</dbReference>
<evidence type="ECO:0000256" key="8">
    <source>
        <dbReference type="PROSITE-ProRule" id="PRU00284"/>
    </source>
</evidence>
<dbReference type="SMART" id="SM00283">
    <property type="entry name" value="MA"/>
    <property type="match status" value="1"/>
</dbReference>
<feature type="coiled-coil region" evidence="9">
    <location>
        <begin position="644"/>
        <end position="671"/>
    </location>
</feature>
<keyword evidence="6 8" id="KW-0807">Transducer</keyword>
<dbReference type="PANTHER" id="PTHR32089">
    <property type="entry name" value="METHYL-ACCEPTING CHEMOTAXIS PROTEIN MCPB"/>
    <property type="match status" value="1"/>
</dbReference>
<dbReference type="InterPro" id="IPR004089">
    <property type="entry name" value="MCPsignal_dom"/>
</dbReference>
<dbReference type="Pfam" id="PF17203">
    <property type="entry name" value="sCache_3_2"/>
    <property type="match status" value="1"/>
</dbReference>
<evidence type="ECO:0000259" key="12">
    <source>
        <dbReference type="PROSITE" id="PS50885"/>
    </source>
</evidence>
<feature type="transmembrane region" description="Helical" evidence="10">
    <location>
        <begin position="12"/>
        <end position="32"/>
    </location>
</feature>
<dbReference type="PROSITE" id="PS50885">
    <property type="entry name" value="HAMP"/>
    <property type="match status" value="1"/>
</dbReference>
<feature type="domain" description="HAMP" evidence="12">
    <location>
        <begin position="313"/>
        <end position="365"/>
    </location>
</feature>
<evidence type="ECO:0000256" key="1">
    <source>
        <dbReference type="ARBA" id="ARBA00004651"/>
    </source>
</evidence>
<keyword evidence="14" id="KW-1185">Reference proteome</keyword>
<evidence type="ECO:0000256" key="2">
    <source>
        <dbReference type="ARBA" id="ARBA00022475"/>
    </source>
</evidence>
<dbReference type="InterPro" id="IPR033463">
    <property type="entry name" value="sCache_3"/>
</dbReference>
<comment type="similarity">
    <text evidence="7">Belongs to the methyl-accepting chemotaxis (MCP) protein family.</text>
</comment>
<evidence type="ECO:0000313" key="13">
    <source>
        <dbReference type="EMBL" id="QXM07173.1"/>
    </source>
</evidence>
<dbReference type="Pfam" id="PF00015">
    <property type="entry name" value="MCPsignal"/>
    <property type="match status" value="1"/>
</dbReference>
<dbReference type="PANTHER" id="PTHR32089:SF112">
    <property type="entry name" value="LYSOZYME-LIKE PROTEIN-RELATED"/>
    <property type="match status" value="1"/>
</dbReference>
<sequence>MKKRNISIKFKFASIFLCILVVIVFFTTTISIHTVNKEMQEQLQVDGLLLAKKIAKEIENSKTTEILLEKLLEDKIRTVAYLVGQKENISNEYLQQVVTNLNISEINIADANRTIRYSNNQLLLNTNYPQNHCISPLFEKGEGEVMENIRESNYEKGKLFKYGAVALNRNRIVQVGISADQLNILKNKIGTQKIIEEITKNENILYACIIDKNLKIVAHNEKNRIGKTLDDIGSKDAAIEGKRYSDIYEWKPGIFSYDILIPIYENGKHIGAINVGLSLKNLDHTKNDILKKSIFISTISLLIGGFLLILFVKRLIAPLQHLSNLAEKTSSGNLTEKINIHSNDEIGLLGNSFNKMIDNLKEMISKINTISTSVLSDTKELVDVSLQVEDVSEQIASATQSIAEGAEKQVMSISEATESIQSVVTNIEDVKVEITKVVDQADQTNTILSIGEEKIDAMALQIDKIRNSVNSSSNVINQLESTSNEIGNIVDIINNIATQTNLLALNASIEAARAGEAGRGFAVVAEEIRKLAEESMHSADNIKDLITTIQNYTKKALYSIEEGSNEAEAGKIVLAEVLDSFQNIVEKFTATKNSLYTTNQKIAIVNEKSEIITRNINEVGSITEQFSANTEEVAASTEEQTAAIESMVKTIQDLEEIIKELQTAIHKFEYDDEK</sequence>
<gene>
    <name evidence="13" type="ORF">KVH43_05605</name>
</gene>
<keyword evidence="3 10" id="KW-0812">Transmembrane</keyword>
<dbReference type="Proteomes" id="UP000886818">
    <property type="component" value="Chromosome"/>
</dbReference>
<keyword evidence="2" id="KW-1003">Cell membrane</keyword>
<dbReference type="CDD" id="cd06225">
    <property type="entry name" value="HAMP"/>
    <property type="match status" value="1"/>
</dbReference>
<evidence type="ECO:0000256" key="6">
    <source>
        <dbReference type="ARBA" id="ARBA00023224"/>
    </source>
</evidence>
<dbReference type="SMART" id="SM00304">
    <property type="entry name" value="HAMP"/>
    <property type="match status" value="1"/>
</dbReference>
<organism evidence="13 14">
    <name type="scientific">Crassaminicella indica</name>
    <dbReference type="NCBI Taxonomy" id="2855394"/>
    <lineage>
        <taxon>Bacteria</taxon>
        <taxon>Bacillati</taxon>
        <taxon>Bacillota</taxon>
        <taxon>Clostridia</taxon>
        <taxon>Eubacteriales</taxon>
        <taxon>Clostridiaceae</taxon>
        <taxon>Crassaminicella</taxon>
    </lineage>
</organism>
<keyword evidence="5 10" id="KW-0472">Membrane</keyword>